<dbReference type="Gene3D" id="2.60.120.10">
    <property type="entry name" value="Jelly Rolls"/>
    <property type="match status" value="1"/>
</dbReference>
<keyword evidence="7" id="KW-1185">Reference proteome</keyword>
<dbReference type="InterPro" id="IPR012318">
    <property type="entry name" value="HTH_CRP"/>
</dbReference>
<dbReference type="InterPro" id="IPR000595">
    <property type="entry name" value="cNMP-bd_dom"/>
</dbReference>
<feature type="domain" description="Cyclic nucleotide-binding" evidence="4">
    <location>
        <begin position="15"/>
        <end position="135"/>
    </location>
</feature>
<evidence type="ECO:0000259" key="5">
    <source>
        <dbReference type="PROSITE" id="PS51063"/>
    </source>
</evidence>
<name>A0A975ZLE0_9RHOB</name>
<dbReference type="InterPro" id="IPR036388">
    <property type="entry name" value="WH-like_DNA-bd_sf"/>
</dbReference>
<dbReference type="PANTHER" id="PTHR24567:SF68">
    <property type="entry name" value="DNA-BINDING TRANSCRIPTIONAL DUAL REGULATOR CRP"/>
    <property type="match status" value="1"/>
</dbReference>
<dbReference type="InterPro" id="IPR018490">
    <property type="entry name" value="cNMP-bd_dom_sf"/>
</dbReference>
<dbReference type="GO" id="GO:0005829">
    <property type="term" value="C:cytosol"/>
    <property type="evidence" value="ECO:0007669"/>
    <property type="project" value="TreeGrafter"/>
</dbReference>
<reference evidence="6 7" key="1">
    <citation type="submission" date="2016-10" db="EMBL/GenBank/DDBJ databases">
        <authorList>
            <person name="Varghese N."/>
            <person name="Submissions S."/>
        </authorList>
    </citation>
    <scope>NUCLEOTIDE SEQUENCE [LARGE SCALE GENOMIC DNA]</scope>
    <source>
        <strain evidence="6 7">FF3</strain>
    </source>
</reference>
<dbReference type="SUPFAM" id="SSF51206">
    <property type="entry name" value="cAMP-binding domain-like"/>
    <property type="match status" value="1"/>
</dbReference>
<dbReference type="GO" id="GO:0003700">
    <property type="term" value="F:DNA-binding transcription factor activity"/>
    <property type="evidence" value="ECO:0007669"/>
    <property type="project" value="TreeGrafter"/>
</dbReference>
<dbReference type="PROSITE" id="PS00889">
    <property type="entry name" value="CNMP_BINDING_2"/>
    <property type="match status" value="1"/>
</dbReference>
<dbReference type="Pfam" id="PF13545">
    <property type="entry name" value="HTH_Crp_2"/>
    <property type="match status" value="1"/>
</dbReference>
<evidence type="ECO:0000313" key="7">
    <source>
        <dbReference type="Proteomes" id="UP000182932"/>
    </source>
</evidence>
<evidence type="ECO:0000256" key="2">
    <source>
        <dbReference type="ARBA" id="ARBA00023125"/>
    </source>
</evidence>
<dbReference type="SUPFAM" id="SSF46785">
    <property type="entry name" value="Winged helix' DNA-binding domain"/>
    <property type="match status" value="1"/>
</dbReference>
<dbReference type="EMBL" id="FNYY01000001">
    <property type="protein sequence ID" value="SEI56838.1"/>
    <property type="molecule type" value="Genomic_DNA"/>
</dbReference>
<feature type="domain" description="HTH crp-type" evidence="5">
    <location>
        <begin position="149"/>
        <end position="222"/>
    </location>
</feature>
<dbReference type="AlphaFoldDB" id="A0A975ZLE0"/>
<dbReference type="Gene3D" id="1.10.10.10">
    <property type="entry name" value="Winged helix-like DNA-binding domain superfamily/Winged helix DNA-binding domain"/>
    <property type="match status" value="1"/>
</dbReference>
<evidence type="ECO:0000256" key="1">
    <source>
        <dbReference type="ARBA" id="ARBA00023015"/>
    </source>
</evidence>
<dbReference type="PANTHER" id="PTHR24567">
    <property type="entry name" value="CRP FAMILY TRANSCRIPTIONAL REGULATORY PROTEIN"/>
    <property type="match status" value="1"/>
</dbReference>
<dbReference type="InterPro" id="IPR036390">
    <property type="entry name" value="WH_DNA-bd_sf"/>
</dbReference>
<dbReference type="GO" id="GO:0003677">
    <property type="term" value="F:DNA binding"/>
    <property type="evidence" value="ECO:0007669"/>
    <property type="project" value="UniProtKB-KW"/>
</dbReference>
<keyword evidence="3" id="KW-0804">Transcription</keyword>
<dbReference type="InterPro" id="IPR018488">
    <property type="entry name" value="cNMP-bd_CS"/>
</dbReference>
<dbReference type="InterPro" id="IPR050397">
    <property type="entry name" value="Env_Response_Regulators"/>
</dbReference>
<accession>A0A975ZLE0</accession>
<dbReference type="Proteomes" id="UP000182932">
    <property type="component" value="Unassembled WGS sequence"/>
</dbReference>
<dbReference type="PROSITE" id="PS51063">
    <property type="entry name" value="HTH_CRP_2"/>
    <property type="match status" value="1"/>
</dbReference>
<proteinExistence type="predicted"/>
<dbReference type="GeneID" id="80816522"/>
<sequence>MTLKFRDIASRESLILGALSAKERATLLGLSKPCHYHGGKVIFSKDSPGETMMLIETGRVEISLTSAAGNRSIVAHLGPGDSVGEMAVLLGGDRTADAVATNDVTGRMLHRTVLMSFLTQHPRTTLGLIADLCRKLQATTAALADLSTADGGTRLAKVLIGLFDRWGVEEPGGYRLTPSVSQSDLGDMAGLTRETVNRQIRTWESDGLLRRDGRELILTDPDLLAEKAQ</sequence>
<organism evidence="6 7">
    <name type="scientific">Marinovum algicola</name>
    <dbReference type="NCBI Taxonomy" id="42444"/>
    <lineage>
        <taxon>Bacteria</taxon>
        <taxon>Pseudomonadati</taxon>
        <taxon>Pseudomonadota</taxon>
        <taxon>Alphaproteobacteria</taxon>
        <taxon>Rhodobacterales</taxon>
        <taxon>Roseobacteraceae</taxon>
        <taxon>Marinovum</taxon>
    </lineage>
</organism>
<protein>
    <submittedName>
        <fullName evidence="6">cAMP-binding domain of CRP or a regulatory subunit of cAMP-dependent protein kinases</fullName>
    </submittedName>
</protein>
<gene>
    <name evidence="6" type="ORF">SAMN04487940_101250</name>
</gene>
<comment type="caution">
    <text evidence="6">The sequence shown here is derived from an EMBL/GenBank/DDBJ whole genome shotgun (WGS) entry which is preliminary data.</text>
</comment>
<dbReference type="SMART" id="SM00100">
    <property type="entry name" value="cNMP"/>
    <property type="match status" value="1"/>
</dbReference>
<dbReference type="Pfam" id="PF00027">
    <property type="entry name" value="cNMP_binding"/>
    <property type="match status" value="1"/>
</dbReference>
<dbReference type="InterPro" id="IPR014710">
    <property type="entry name" value="RmlC-like_jellyroll"/>
</dbReference>
<evidence type="ECO:0000256" key="3">
    <source>
        <dbReference type="ARBA" id="ARBA00023163"/>
    </source>
</evidence>
<evidence type="ECO:0000259" key="4">
    <source>
        <dbReference type="PROSITE" id="PS50042"/>
    </source>
</evidence>
<keyword evidence="1" id="KW-0805">Transcription regulation</keyword>
<dbReference type="PROSITE" id="PS50042">
    <property type="entry name" value="CNMP_BINDING_3"/>
    <property type="match status" value="1"/>
</dbReference>
<dbReference type="RefSeq" id="WP_048529960.1">
    <property type="nucleotide sequence ID" value="NZ_CATLQZ010000005.1"/>
</dbReference>
<evidence type="ECO:0000313" key="6">
    <source>
        <dbReference type="EMBL" id="SEI56838.1"/>
    </source>
</evidence>
<dbReference type="SMART" id="SM00419">
    <property type="entry name" value="HTH_CRP"/>
    <property type="match status" value="1"/>
</dbReference>
<keyword evidence="2" id="KW-0238">DNA-binding</keyword>
<dbReference type="CDD" id="cd00038">
    <property type="entry name" value="CAP_ED"/>
    <property type="match status" value="1"/>
</dbReference>